<dbReference type="Gene3D" id="3.30.70.360">
    <property type="match status" value="1"/>
</dbReference>
<dbReference type="NCBIfam" id="TIGR01879">
    <property type="entry name" value="hydantase"/>
    <property type="match status" value="1"/>
</dbReference>
<feature type="binding site" evidence="7">
    <location>
        <position position="103"/>
    </location>
    <ligand>
        <name>Zn(2+)</name>
        <dbReference type="ChEBI" id="CHEBI:29105"/>
        <label>1</label>
    </ligand>
</feature>
<dbReference type="AlphaFoldDB" id="A0A1U7NZC9"/>
<dbReference type="InterPro" id="IPR002933">
    <property type="entry name" value="Peptidase_M20"/>
</dbReference>
<dbReference type="PANTHER" id="PTHR32494:SF19">
    <property type="entry name" value="ALLANTOATE DEIMINASE-RELATED"/>
    <property type="match status" value="1"/>
</dbReference>
<dbReference type="Pfam" id="PF01546">
    <property type="entry name" value="Peptidase_M20"/>
    <property type="match status" value="1"/>
</dbReference>
<feature type="binding site" evidence="7">
    <location>
        <position position="198"/>
    </location>
    <ligand>
        <name>Zn(2+)</name>
        <dbReference type="ChEBI" id="CHEBI:29105"/>
        <label>1</label>
    </ligand>
</feature>
<keyword evidence="4 7" id="KW-0479">Metal-binding</keyword>
<dbReference type="InterPro" id="IPR011650">
    <property type="entry name" value="Peptidase_M20_dimer"/>
</dbReference>
<evidence type="ECO:0000313" key="11">
    <source>
        <dbReference type="Proteomes" id="UP000186607"/>
    </source>
</evidence>
<evidence type="ECO:0000256" key="2">
    <source>
        <dbReference type="ARBA" id="ARBA00006153"/>
    </source>
</evidence>
<comment type="cofactor">
    <cofactor evidence="7">
        <name>Zn(2+)</name>
        <dbReference type="ChEBI" id="CHEBI:29105"/>
    </cofactor>
    <text evidence="7">Binds 2 Zn(2+) ions per subunit.</text>
</comment>
<dbReference type="InterPro" id="IPR010158">
    <property type="entry name" value="Amidase_Cbmase"/>
</dbReference>
<dbReference type="NCBIfam" id="NF006775">
    <property type="entry name" value="PRK09290.2-5"/>
    <property type="match status" value="1"/>
</dbReference>
<feature type="binding site" evidence="7">
    <location>
        <position position="92"/>
    </location>
    <ligand>
        <name>Zn(2+)</name>
        <dbReference type="ChEBI" id="CHEBI:29105"/>
        <label>1</label>
    </ligand>
</feature>
<dbReference type="SUPFAM" id="SSF55031">
    <property type="entry name" value="Bacterial exopeptidase dimerisation domain"/>
    <property type="match status" value="1"/>
</dbReference>
<feature type="domain" description="Peptidase M20 dimerisation" evidence="9">
    <location>
        <begin position="222"/>
        <end position="311"/>
    </location>
</feature>
<reference evidence="10 11" key="1">
    <citation type="submission" date="2017-01" db="EMBL/GenBank/DDBJ databases">
        <title>Genome Analysis of Deinococcus marmoris KOPRI26562.</title>
        <authorList>
            <person name="Kim J.H."/>
            <person name="Oh H.-M."/>
        </authorList>
    </citation>
    <scope>NUCLEOTIDE SEQUENCE [LARGE SCALE GENOMIC DNA]</scope>
    <source>
        <strain evidence="10 11">KOPRI26562</strain>
    </source>
</reference>
<dbReference type="Proteomes" id="UP000186607">
    <property type="component" value="Unassembled WGS sequence"/>
</dbReference>
<dbReference type="Pfam" id="PF07687">
    <property type="entry name" value="M20_dimer"/>
    <property type="match status" value="1"/>
</dbReference>
<name>A0A1U7NZC9_9DEIO</name>
<dbReference type="GO" id="GO:0016813">
    <property type="term" value="F:hydrolase activity, acting on carbon-nitrogen (but not peptide) bonds, in linear amidines"/>
    <property type="evidence" value="ECO:0007669"/>
    <property type="project" value="InterPro"/>
</dbReference>
<keyword evidence="5 10" id="KW-0378">Hydrolase</keyword>
<evidence type="ECO:0000256" key="3">
    <source>
        <dbReference type="ARBA" id="ARBA00011738"/>
    </source>
</evidence>
<dbReference type="InterPro" id="IPR001261">
    <property type="entry name" value="ArgE/DapE_CS"/>
</dbReference>
<dbReference type="eggNOG" id="COG0624">
    <property type="taxonomic scope" value="Bacteria"/>
</dbReference>
<evidence type="ECO:0000256" key="6">
    <source>
        <dbReference type="ARBA" id="ARBA00023211"/>
    </source>
</evidence>
<feature type="binding site" evidence="8">
    <location>
        <position position="295"/>
    </location>
    <ligand>
        <name>allantoate</name>
        <dbReference type="ChEBI" id="CHEBI:17536"/>
    </ligand>
</feature>
<evidence type="ECO:0000259" key="9">
    <source>
        <dbReference type="Pfam" id="PF07687"/>
    </source>
</evidence>
<organism evidence="10 11">
    <name type="scientific">Deinococcus marmoris</name>
    <dbReference type="NCBI Taxonomy" id="249408"/>
    <lineage>
        <taxon>Bacteria</taxon>
        <taxon>Thermotogati</taxon>
        <taxon>Deinococcota</taxon>
        <taxon>Deinococci</taxon>
        <taxon>Deinococcales</taxon>
        <taxon>Deinococcaceae</taxon>
        <taxon>Deinococcus</taxon>
    </lineage>
</organism>
<dbReference type="GO" id="GO:0046872">
    <property type="term" value="F:metal ion binding"/>
    <property type="evidence" value="ECO:0007669"/>
    <property type="project" value="UniProtKB-KW"/>
</dbReference>
<comment type="subunit">
    <text evidence="3">Homodimer.</text>
</comment>
<keyword evidence="7" id="KW-0862">Zinc</keyword>
<comment type="caution">
    <text evidence="10">The sequence shown here is derived from an EMBL/GenBank/DDBJ whole genome shotgun (WGS) entry which is preliminary data.</text>
</comment>
<proteinExistence type="inferred from homology"/>
<keyword evidence="6" id="KW-0464">Manganese</keyword>
<dbReference type="OrthoDB" id="9808195at2"/>
<feature type="binding site" evidence="7">
    <location>
        <position position="136"/>
    </location>
    <ligand>
        <name>Zn(2+)</name>
        <dbReference type="ChEBI" id="CHEBI:29105"/>
        <label>2</label>
    </ligand>
</feature>
<feature type="binding site" evidence="8">
    <location>
        <position position="282"/>
    </location>
    <ligand>
        <name>allantoate</name>
        <dbReference type="ChEBI" id="CHEBI:17536"/>
    </ligand>
</feature>
<protein>
    <submittedName>
        <fullName evidence="10">N-carbamoyl-L-amino acid hydrolase</fullName>
    </submittedName>
</protein>
<dbReference type="PROSITE" id="PS00758">
    <property type="entry name" value="ARGE_DAPE_CPG2_1"/>
    <property type="match status" value="1"/>
</dbReference>
<dbReference type="STRING" id="249408.BOO71_0005914"/>
<sequence>MTANSQSAVSNETVQALSQKIMDACAALACYTEVEGETNRPFLCPTTHQVHDYLTKWADELGMTTYEDAAGNLRSHLSGPTPGGPTLYLASHLDTVPNAGAYDGILGVVMGYAMLEAVKGQALPYAVEVVGFSEEEGVRYGVPFIGSRALVGTVDDMLELRDAAGQSVRDAITEYGLNVEEIGAAQYTGQALGYFEIHAEQGPVLQDLGVSLGVVEGIAGQNRFILNFVGQASHAGTTPMNLRRDALAAAARFAVAAEDVARATPGLVATVGVMQALPGAMNVIPGEANCTLDIRHAKDEVRLKALEHLLNVAQSVSEERGVTVTITPKMEEQATPMSDSFKTLLHRAAEAEGLPHPELVSGAGHDAMIMAAHMPSAMLFVRSPNALSHHPDELVLVEDVADALRLSVRFLHLLADENATA</sequence>
<feature type="binding site" evidence="7">
    <location>
        <position position="389"/>
    </location>
    <ligand>
        <name>Zn(2+)</name>
        <dbReference type="ChEBI" id="CHEBI:29105"/>
        <label>2</label>
    </ligand>
</feature>
<dbReference type="EMBL" id="MSTI01000068">
    <property type="protein sequence ID" value="OLV18273.1"/>
    <property type="molecule type" value="Genomic_DNA"/>
</dbReference>
<dbReference type="PIRSF" id="PIRSF001235">
    <property type="entry name" value="Amidase_carbamoylase"/>
    <property type="match status" value="1"/>
</dbReference>
<dbReference type="Gene3D" id="3.40.630.10">
    <property type="entry name" value="Zn peptidases"/>
    <property type="match status" value="1"/>
</dbReference>
<feature type="binding site" evidence="8">
    <location>
        <position position="223"/>
    </location>
    <ligand>
        <name>allantoate</name>
        <dbReference type="ChEBI" id="CHEBI:17536"/>
    </ligand>
</feature>
<evidence type="ECO:0000256" key="8">
    <source>
        <dbReference type="PIRSR" id="PIRSR001235-2"/>
    </source>
</evidence>
<dbReference type="RefSeq" id="WP_075831946.1">
    <property type="nucleotide sequence ID" value="NZ_MSTI01000068.1"/>
</dbReference>
<dbReference type="InterPro" id="IPR036264">
    <property type="entry name" value="Bact_exopeptidase_dim_dom"/>
</dbReference>
<evidence type="ECO:0000256" key="5">
    <source>
        <dbReference type="ARBA" id="ARBA00022801"/>
    </source>
</evidence>
<evidence type="ECO:0000313" key="10">
    <source>
        <dbReference type="EMBL" id="OLV18273.1"/>
    </source>
</evidence>
<dbReference type="PANTHER" id="PTHR32494">
    <property type="entry name" value="ALLANTOATE DEIMINASE-RELATED"/>
    <property type="match status" value="1"/>
</dbReference>
<feature type="binding site" evidence="7">
    <location>
        <position position="103"/>
    </location>
    <ligand>
        <name>Zn(2+)</name>
        <dbReference type="ChEBI" id="CHEBI:29105"/>
        <label>2</label>
    </ligand>
</feature>
<gene>
    <name evidence="10" type="ORF">BOO71_0005914</name>
</gene>
<evidence type="ECO:0000256" key="4">
    <source>
        <dbReference type="ARBA" id="ARBA00022723"/>
    </source>
</evidence>
<keyword evidence="11" id="KW-1185">Reference proteome</keyword>
<accession>A0A1U7NZC9</accession>
<dbReference type="CDD" id="cd03884">
    <property type="entry name" value="M20_bAS"/>
    <property type="match status" value="1"/>
</dbReference>
<evidence type="ECO:0000256" key="1">
    <source>
        <dbReference type="ARBA" id="ARBA00001936"/>
    </source>
</evidence>
<evidence type="ECO:0000256" key="7">
    <source>
        <dbReference type="PIRSR" id="PIRSR001235-1"/>
    </source>
</evidence>
<dbReference type="SUPFAM" id="SSF53187">
    <property type="entry name" value="Zn-dependent exopeptidases"/>
    <property type="match status" value="1"/>
</dbReference>
<comment type="cofactor">
    <cofactor evidence="1">
        <name>Mn(2+)</name>
        <dbReference type="ChEBI" id="CHEBI:29035"/>
    </cofactor>
</comment>
<comment type="similarity">
    <text evidence="2">Belongs to the peptidase M20 family.</text>
</comment>